<reference evidence="2" key="2">
    <citation type="submission" date="2015-07" db="EMBL/GenBank/DDBJ databases">
        <title>Contrasting host-pathogen interactions and genome evolution in two generalist and specialist microsporidian pathogens of mosquitoes.</title>
        <authorList>
            <consortium name="The Broad Institute Genomics Platform"/>
            <consortium name="The Broad Institute Genome Sequencing Center for Infectious Disease"/>
            <person name="Cuomo C.A."/>
            <person name="Sanscrainte N.D."/>
            <person name="Goldberg J.M."/>
            <person name="Heiman D."/>
            <person name="Young S."/>
            <person name="Zeng Q."/>
            <person name="Becnel J.J."/>
            <person name="Birren B.W."/>
        </authorList>
    </citation>
    <scope>NUCLEOTIDE SEQUENCE [LARGE SCALE GENOMIC DNA]</scope>
    <source>
        <strain evidence="2">USNM 41457</strain>
    </source>
</reference>
<sequence>MLYILSKIFLKEKIHDKRSKEIHKKNDERKRKIKLSAKNNCAVNSKFQKNGYITTKKPKTGHFVKNDSVIRFKLTPSKLRILKTNQKCDDTSNLRPEQILKTRKNTIDTNYAAEENTLSEYQHKKFRGYKITKKYDATLQKNDEKTVENNIELSLRDEKKESWIEIGQFKHNNIEKTSNVDNATYRCENNLVDKGVNTKKHETTLENSFFNEKGGENDLKDELLNSYIRNNSEENFQPGLDINEPITLQNETDNTGISSTNFMHDVIPSHELVAASFQNDRCNYAEIGAQNVFDNKNVNNLFFPEPKMINTCSSAITTSNAPELFSNTNFPHQNTFQNIYIPCSYTNSSFYEYKPAGFQSENNAYSWSFANGYNSQNLPVYSAASNVHTNTFQNLVNQNTNSYLSNKSNLIYPNFETDLCSQYKSKICDTSYPIKISKTFNHEKQVFEKQISADYNNQQILTCTDSSISSCKYLREKPTNQLMNPYISSINPIEDRKFNLTTSIDQLSSINSPYSQTKANNLTKKVILFLIPPKHEYDFNSKMKLYLDKISMFGEVMIAKQYRTNNTNFLTDYSIVHVKKQLYNKTEKPQNNQKLISYRIMPEKCSKTFNEEIIRCDAEIPNYFVIYESLYAKWSIPIKEYKDYVFEDIDLCNKSQNNKIKFEVIDELNDIFKKIVSKKDNFPYFNQDTVNNSEVKYNVPVDSGKNREICKKNDGDTLTYKNIGKKTM</sequence>
<name>J9D6M5_EDHAE</name>
<dbReference type="AlphaFoldDB" id="J9D6M5"/>
<dbReference type="InParanoid" id="J9D6M5"/>
<dbReference type="VEuPathDB" id="MicrosporidiaDB:EDEG_02206"/>
<evidence type="ECO:0000313" key="2">
    <source>
        <dbReference type="Proteomes" id="UP000003163"/>
    </source>
</evidence>
<gene>
    <name evidence="1" type="ORF">EDEG_02206</name>
</gene>
<organism evidence="1 2">
    <name type="scientific">Edhazardia aedis (strain USNM 41457)</name>
    <name type="common">Microsporidian parasite</name>
    <dbReference type="NCBI Taxonomy" id="1003232"/>
    <lineage>
        <taxon>Eukaryota</taxon>
        <taxon>Fungi</taxon>
        <taxon>Fungi incertae sedis</taxon>
        <taxon>Microsporidia</taxon>
        <taxon>Edhazardia</taxon>
    </lineage>
</organism>
<dbReference type="HOGENOM" id="CLU_380356_0_0_1"/>
<comment type="caution">
    <text evidence="1">The sequence shown here is derived from an EMBL/GenBank/DDBJ whole genome shotgun (WGS) entry which is preliminary data.</text>
</comment>
<evidence type="ECO:0000313" key="1">
    <source>
        <dbReference type="EMBL" id="EJW03441.1"/>
    </source>
</evidence>
<protein>
    <submittedName>
        <fullName evidence="1">Uncharacterized protein</fullName>
    </submittedName>
</protein>
<accession>J9D6M5</accession>
<dbReference type="EMBL" id="AFBI03000037">
    <property type="protein sequence ID" value="EJW03441.1"/>
    <property type="molecule type" value="Genomic_DNA"/>
</dbReference>
<proteinExistence type="predicted"/>
<dbReference type="Proteomes" id="UP000003163">
    <property type="component" value="Unassembled WGS sequence"/>
</dbReference>
<keyword evidence="2" id="KW-1185">Reference proteome</keyword>
<reference evidence="1 2" key="1">
    <citation type="submission" date="2011-08" db="EMBL/GenBank/DDBJ databases">
        <authorList>
            <person name="Liu Z.J."/>
            <person name="Shi F.L."/>
            <person name="Lu J.Q."/>
            <person name="Li M."/>
            <person name="Wang Z.L."/>
        </authorList>
    </citation>
    <scope>NUCLEOTIDE SEQUENCE [LARGE SCALE GENOMIC DNA]</scope>
    <source>
        <strain evidence="1 2">USNM 41457</strain>
    </source>
</reference>